<name>A0A8X6KSM8_TRICU</name>
<dbReference type="AlphaFoldDB" id="A0A8X6KSM8"/>
<proteinExistence type="predicted"/>
<gene>
    <name evidence="1" type="ORF">TNCT_609901</name>
</gene>
<accession>A0A8X6KSM8</accession>
<protein>
    <submittedName>
        <fullName evidence="1">Uncharacterized protein</fullName>
    </submittedName>
</protein>
<comment type="caution">
    <text evidence="1">The sequence shown here is derived from an EMBL/GenBank/DDBJ whole genome shotgun (WGS) entry which is preliminary data.</text>
</comment>
<evidence type="ECO:0000313" key="1">
    <source>
        <dbReference type="EMBL" id="GFQ85175.1"/>
    </source>
</evidence>
<dbReference type="Proteomes" id="UP000887116">
    <property type="component" value="Unassembled WGS sequence"/>
</dbReference>
<keyword evidence="2" id="KW-1185">Reference proteome</keyword>
<dbReference type="EMBL" id="BMAO01032853">
    <property type="protein sequence ID" value="GFQ85175.1"/>
    <property type="molecule type" value="Genomic_DNA"/>
</dbReference>
<sequence>MPSPMEMVNLKFIGSPLKRKQVNSRLVFFGRVEGSSLDAAKVSPRIGDDLNCTSHIFFFKKKIFLHYSDFKFVTNMKIFIS</sequence>
<organism evidence="1 2">
    <name type="scientific">Trichonephila clavata</name>
    <name type="common">Joro spider</name>
    <name type="synonym">Nephila clavata</name>
    <dbReference type="NCBI Taxonomy" id="2740835"/>
    <lineage>
        <taxon>Eukaryota</taxon>
        <taxon>Metazoa</taxon>
        <taxon>Ecdysozoa</taxon>
        <taxon>Arthropoda</taxon>
        <taxon>Chelicerata</taxon>
        <taxon>Arachnida</taxon>
        <taxon>Araneae</taxon>
        <taxon>Araneomorphae</taxon>
        <taxon>Entelegynae</taxon>
        <taxon>Araneoidea</taxon>
        <taxon>Nephilidae</taxon>
        <taxon>Trichonephila</taxon>
    </lineage>
</organism>
<reference evidence="1" key="1">
    <citation type="submission" date="2020-07" db="EMBL/GenBank/DDBJ databases">
        <title>Multicomponent nature underlies the extraordinary mechanical properties of spider dragline silk.</title>
        <authorList>
            <person name="Kono N."/>
            <person name="Nakamura H."/>
            <person name="Mori M."/>
            <person name="Yoshida Y."/>
            <person name="Ohtoshi R."/>
            <person name="Malay A.D."/>
            <person name="Moran D.A.P."/>
            <person name="Tomita M."/>
            <person name="Numata K."/>
            <person name="Arakawa K."/>
        </authorList>
    </citation>
    <scope>NUCLEOTIDE SEQUENCE</scope>
</reference>
<evidence type="ECO:0000313" key="2">
    <source>
        <dbReference type="Proteomes" id="UP000887116"/>
    </source>
</evidence>